<name>A0ABQ6LX46_9GAMM</name>
<keyword evidence="9 10" id="KW-0961">Cell wall biogenesis/degradation</keyword>
<dbReference type="SUPFAM" id="SSF53623">
    <property type="entry name" value="MurD-like peptide ligases, catalytic domain"/>
    <property type="match status" value="1"/>
</dbReference>
<keyword evidence="4 10" id="KW-0547">Nucleotide-binding</keyword>
<evidence type="ECO:0000256" key="4">
    <source>
        <dbReference type="ARBA" id="ARBA00022741"/>
    </source>
</evidence>
<evidence type="ECO:0000256" key="2">
    <source>
        <dbReference type="ARBA" id="ARBA00022598"/>
    </source>
</evidence>
<dbReference type="EC" id="6.3.2.10" evidence="10 11"/>
<dbReference type="SUPFAM" id="SSF63418">
    <property type="entry name" value="MurE/MurF N-terminal domain"/>
    <property type="match status" value="1"/>
</dbReference>
<dbReference type="Gene3D" id="3.90.190.20">
    <property type="entry name" value="Mur ligase, C-terminal domain"/>
    <property type="match status" value="1"/>
</dbReference>
<comment type="similarity">
    <text evidence="10">Belongs to the MurCDEF family. MurF subfamily.</text>
</comment>
<dbReference type="GO" id="GO:0016874">
    <property type="term" value="F:ligase activity"/>
    <property type="evidence" value="ECO:0007669"/>
    <property type="project" value="UniProtKB-KW"/>
</dbReference>
<dbReference type="InterPro" id="IPR035911">
    <property type="entry name" value="MurE/MurF_N"/>
</dbReference>
<evidence type="ECO:0000259" key="12">
    <source>
        <dbReference type="Pfam" id="PF02875"/>
    </source>
</evidence>
<keyword evidence="8 10" id="KW-0131">Cell cycle</keyword>
<proteinExistence type="inferred from homology"/>
<accession>A0ABQ6LX46</accession>
<evidence type="ECO:0000256" key="7">
    <source>
        <dbReference type="ARBA" id="ARBA00022984"/>
    </source>
</evidence>
<evidence type="ECO:0000256" key="1">
    <source>
        <dbReference type="ARBA" id="ARBA00022490"/>
    </source>
</evidence>
<evidence type="ECO:0000256" key="9">
    <source>
        <dbReference type="ARBA" id="ARBA00023316"/>
    </source>
</evidence>
<dbReference type="Proteomes" id="UP001224392">
    <property type="component" value="Unassembled WGS sequence"/>
</dbReference>
<evidence type="ECO:0000256" key="8">
    <source>
        <dbReference type="ARBA" id="ARBA00023306"/>
    </source>
</evidence>
<evidence type="ECO:0000313" key="14">
    <source>
        <dbReference type="EMBL" id="GMG86644.1"/>
    </source>
</evidence>
<feature type="binding site" evidence="10">
    <location>
        <begin position="108"/>
        <end position="114"/>
    </location>
    <ligand>
        <name>ATP</name>
        <dbReference type="ChEBI" id="CHEBI:30616"/>
    </ligand>
</feature>
<dbReference type="Gene3D" id="3.40.1190.10">
    <property type="entry name" value="Mur-like, catalytic domain"/>
    <property type="match status" value="1"/>
</dbReference>
<dbReference type="Pfam" id="PF02875">
    <property type="entry name" value="Mur_ligase_C"/>
    <property type="match status" value="1"/>
</dbReference>
<dbReference type="RefSeq" id="WP_285763199.1">
    <property type="nucleotide sequence ID" value="NZ_BSYJ01000002.1"/>
</dbReference>
<dbReference type="InterPro" id="IPR051046">
    <property type="entry name" value="MurCDEF_CellWall_CoF430Synth"/>
</dbReference>
<dbReference type="InterPro" id="IPR005863">
    <property type="entry name" value="UDP-N-AcMur_synth"/>
</dbReference>
<evidence type="ECO:0000259" key="13">
    <source>
        <dbReference type="Pfam" id="PF08245"/>
    </source>
</evidence>
<gene>
    <name evidence="10" type="primary">murF</name>
    <name evidence="14" type="ORF">MNKW57_09650</name>
</gene>
<dbReference type="SUPFAM" id="SSF53244">
    <property type="entry name" value="MurD-like peptide ligases, peptide-binding domain"/>
    <property type="match status" value="1"/>
</dbReference>
<keyword evidence="1 10" id="KW-0963">Cytoplasm</keyword>
<feature type="domain" description="Mur ligase C-terminal" evidence="12">
    <location>
        <begin position="317"/>
        <end position="436"/>
    </location>
</feature>
<organism evidence="14 15">
    <name type="scientific">Biformimicrobium ophioploci</name>
    <dbReference type="NCBI Taxonomy" id="3036711"/>
    <lineage>
        <taxon>Bacteria</taxon>
        <taxon>Pseudomonadati</taxon>
        <taxon>Pseudomonadota</taxon>
        <taxon>Gammaproteobacteria</taxon>
        <taxon>Cellvibrionales</taxon>
        <taxon>Microbulbiferaceae</taxon>
        <taxon>Biformimicrobium</taxon>
    </lineage>
</organism>
<evidence type="ECO:0000256" key="11">
    <source>
        <dbReference type="RuleBase" id="RU004136"/>
    </source>
</evidence>
<evidence type="ECO:0000256" key="10">
    <source>
        <dbReference type="HAMAP-Rule" id="MF_02019"/>
    </source>
</evidence>
<keyword evidence="15" id="KW-1185">Reference proteome</keyword>
<keyword evidence="6 10" id="KW-0133">Cell shape</keyword>
<keyword evidence="3 10" id="KW-0132">Cell division</keyword>
<evidence type="ECO:0000256" key="5">
    <source>
        <dbReference type="ARBA" id="ARBA00022840"/>
    </source>
</evidence>
<dbReference type="InterPro" id="IPR004101">
    <property type="entry name" value="Mur_ligase_C"/>
</dbReference>
<keyword evidence="5 10" id="KW-0067">ATP-binding</keyword>
<evidence type="ECO:0000313" key="15">
    <source>
        <dbReference type="Proteomes" id="UP001224392"/>
    </source>
</evidence>
<dbReference type="InterPro" id="IPR036565">
    <property type="entry name" value="Mur-like_cat_sf"/>
</dbReference>
<reference evidence="14 15" key="1">
    <citation type="submission" date="2023-04" db="EMBL/GenBank/DDBJ databases">
        <title>Marinobulbifer ophiurae gen. nov., sp. Nov., isolate from tissue of brittle star Ophioplocus japonicus.</title>
        <authorList>
            <person name="Kawano K."/>
            <person name="Sawayama S."/>
            <person name="Nakagawa S."/>
        </authorList>
    </citation>
    <scope>NUCLEOTIDE SEQUENCE [LARGE SCALE GENOMIC DNA]</scope>
    <source>
        <strain evidence="14 15">NKW57</strain>
    </source>
</reference>
<dbReference type="InterPro" id="IPR013221">
    <property type="entry name" value="Mur_ligase_cen"/>
</dbReference>
<sequence length="452" mass="47687">MIEALSLQQLQQRFGGELHNGDACFTGVGTDSRNVAEGDLFVALSGENFDAHDFVASVADKVCGVIVSRHLPDVNVPQWQVDDTVIALGQVAMLCREKFSGKVIGITGSCGKTTVKEMLAAVLQQKHNVCVTRGNLNNHIGVPLTLFGLGHEHEVAIIEMGASGPSEIGYLCSLARPQVTGITNVQPAHVEGFGSIQGIANAKGQIYSGLEQNGVAVVNVDDDFAPQWLNAMRSDIATTRVSVEQAADIFATDASVNDAGFASFTLHIGDKALPVNLKVLGGHNVANAVMVAGLARGVGLEAEEIVAGIEQFTGVAGRMAESEGHGASRVIDDSYNANPGSVTAAIKMLATRAGKRVLVLGDMKELGEDALEQHRNMGRLARQSGIDALYTIGELASAASESFGADGRHYPDRQALVRELSAQLDEHTTVLVKGSRSARMELIVQALTQEEG</sequence>
<comment type="catalytic activity">
    <reaction evidence="10 11">
        <text>D-alanyl-D-alanine + UDP-N-acetyl-alpha-D-muramoyl-L-alanyl-gamma-D-glutamyl-meso-2,6-diaminopimelate + ATP = UDP-N-acetyl-alpha-D-muramoyl-L-alanyl-gamma-D-glutamyl-meso-2,6-diaminopimeloyl-D-alanyl-D-alanine + ADP + phosphate + H(+)</text>
        <dbReference type="Rhea" id="RHEA:28374"/>
        <dbReference type="ChEBI" id="CHEBI:15378"/>
        <dbReference type="ChEBI" id="CHEBI:30616"/>
        <dbReference type="ChEBI" id="CHEBI:43474"/>
        <dbReference type="ChEBI" id="CHEBI:57822"/>
        <dbReference type="ChEBI" id="CHEBI:61386"/>
        <dbReference type="ChEBI" id="CHEBI:83905"/>
        <dbReference type="ChEBI" id="CHEBI:456216"/>
        <dbReference type="EC" id="6.3.2.10"/>
    </reaction>
</comment>
<comment type="caution">
    <text evidence="14">The sequence shown here is derived from an EMBL/GenBank/DDBJ whole genome shotgun (WGS) entry which is preliminary data.</text>
</comment>
<comment type="subcellular location">
    <subcellularLocation>
        <location evidence="10 11">Cytoplasm</location>
    </subcellularLocation>
</comment>
<keyword evidence="2 10" id="KW-0436">Ligase</keyword>
<comment type="pathway">
    <text evidence="10 11">Cell wall biogenesis; peptidoglycan biosynthesis.</text>
</comment>
<dbReference type="HAMAP" id="MF_02019">
    <property type="entry name" value="MurF"/>
    <property type="match status" value="1"/>
</dbReference>
<dbReference type="Gene3D" id="3.40.1390.10">
    <property type="entry name" value="MurE/MurF, N-terminal domain"/>
    <property type="match status" value="1"/>
</dbReference>
<comment type="function">
    <text evidence="10 11">Involved in cell wall formation. Catalyzes the final step in the synthesis of UDP-N-acetylmuramoyl-pentapeptide, the precursor of murein.</text>
</comment>
<evidence type="ECO:0000256" key="3">
    <source>
        <dbReference type="ARBA" id="ARBA00022618"/>
    </source>
</evidence>
<dbReference type="PANTHER" id="PTHR43024">
    <property type="entry name" value="UDP-N-ACETYLMURAMOYL-TRIPEPTIDE--D-ALANYL-D-ALANINE LIGASE"/>
    <property type="match status" value="1"/>
</dbReference>
<dbReference type="EMBL" id="BSYJ01000002">
    <property type="protein sequence ID" value="GMG86644.1"/>
    <property type="molecule type" value="Genomic_DNA"/>
</dbReference>
<dbReference type="Pfam" id="PF08245">
    <property type="entry name" value="Mur_ligase_M"/>
    <property type="match status" value="1"/>
</dbReference>
<keyword evidence="7 10" id="KW-0573">Peptidoglycan synthesis</keyword>
<protein>
    <recommendedName>
        <fullName evidence="10 11">UDP-N-acetylmuramoyl-tripeptide--D-alanyl-D-alanine ligase</fullName>
        <ecNumber evidence="10 11">6.3.2.10</ecNumber>
    </recommendedName>
    <alternativeName>
        <fullName evidence="10">D-alanyl-D-alanine-adding enzyme</fullName>
    </alternativeName>
</protein>
<evidence type="ECO:0000256" key="6">
    <source>
        <dbReference type="ARBA" id="ARBA00022960"/>
    </source>
</evidence>
<dbReference type="InterPro" id="IPR036615">
    <property type="entry name" value="Mur_ligase_C_dom_sf"/>
</dbReference>
<dbReference type="PANTHER" id="PTHR43024:SF1">
    <property type="entry name" value="UDP-N-ACETYLMURAMOYL-TRIPEPTIDE--D-ALANYL-D-ALANINE LIGASE"/>
    <property type="match status" value="1"/>
</dbReference>
<feature type="domain" description="Mur ligase central" evidence="13">
    <location>
        <begin position="106"/>
        <end position="294"/>
    </location>
</feature>
<dbReference type="NCBIfam" id="TIGR01143">
    <property type="entry name" value="murF"/>
    <property type="match status" value="1"/>
</dbReference>